<dbReference type="Pfam" id="PF01244">
    <property type="entry name" value="Peptidase_M19"/>
    <property type="match status" value="1"/>
</dbReference>
<dbReference type="EMBL" id="JBHSMI010000008">
    <property type="protein sequence ID" value="MFC5402014.1"/>
    <property type="molecule type" value="Genomic_DNA"/>
</dbReference>
<sequence>MRIVDMHVDVICKLLSRPKTRWDATGAELFFDTTPERMTAGGIGLQVFALFLPEELPSEPETVFQGAELFWSEVLAAKGMKLIRRSDDLEAASRENKIGALLSLEGVDGLQGKMWALRMLHRLGLRLLGPTWNHSNWACDGALEPRGAGLTEAGRTLVKECEKLGILVDVSHLSDAGFWDVAEMASRPFFASHSNARAIVDNPRNLTDSQIQTIVSAQGIIGITFVPWFLTEEEPASIDDVLRHVEHVCALGGETNLAFGSDFDGIPRHVAGLSHPGQYPALTEALLKRYPQRLVEGFLGDNAYRFLFQNLPK</sequence>
<dbReference type="SUPFAM" id="SSF51556">
    <property type="entry name" value="Metallo-dependent hydrolases"/>
    <property type="match status" value="1"/>
</dbReference>
<dbReference type="RefSeq" id="WP_378130044.1">
    <property type="nucleotide sequence ID" value="NZ_JBHSMI010000008.1"/>
</dbReference>
<proteinExistence type="predicted"/>
<evidence type="ECO:0000313" key="2">
    <source>
        <dbReference type="Proteomes" id="UP001596113"/>
    </source>
</evidence>
<protein>
    <submittedName>
        <fullName evidence="1">Dipeptidase</fullName>
    </submittedName>
</protein>
<dbReference type="Proteomes" id="UP001596113">
    <property type="component" value="Unassembled WGS sequence"/>
</dbReference>
<organism evidence="1 2">
    <name type="scientific">Cohnella soli</name>
    <dbReference type="NCBI Taxonomy" id="425005"/>
    <lineage>
        <taxon>Bacteria</taxon>
        <taxon>Bacillati</taxon>
        <taxon>Bacillota</taxon>
        <taxon>Bacilli</taxon>
        <taxon>Bacillales</taxon>
        <taxon>Paenibacillaceae</taxon>
        <taxon>Cohnella</taxon>
    </lineage>
</organism>
<dbReference type="Gene3D" id="3.20.20.140">
    <property type="entry name" value="Metal-dependent hydrolases"/>
    <property type="match status" value="1"/>
</dbReference>
<dbReference type="PANTHER" id="PTHR10443:SF12">
    <property type="entry name" value="DIPEPTIDASE"/>
    <property type="match status" value="1"/>
</dbReference>
<dbReference type="InterPro" id="IPR008257">
    <property type="entry name" value="Pept_M19"/>
</dbReference>
<dbReference type="PANTHER" id="PTHR10443">
    <property type="entry name" value="MICROSOMAL DIPEPTIDASE"/>
    <property type="match status" value="1"/>
</dbReference>
<name>A0ABW0HLS9_9BACL</name>
<dbReference type="InterPro" id="IPR032466">
    <property type="entry name" value="Metal_Hydrolase"/>
</dbReference>
<dbReference type="CDD" id="cd01301">
    <property type="entry name" value="rDP_like"/>
    <property type="match status" value="1"/>
</dbReference>
<keyword evidence="2" id="KW-1185">Reference proteome</keyword>
<accession>A0ABW0HLS9</accession>
<reference evidence="2" key="1">
    <citation type="journal article" date="2019" name="Int. J. Syst. Evol. Microbiol.">
        <title>The Global Catalogue of Microorganisms (GCM) 10K type strain sequencing project: providing services to taxonomists for standard genome sequencing and annotation.</title>
        <authorList>
            <consortium name="The Broad Institute Genomics Platform"/>
            <consortium name="The Broad Institute Genome Sequencing Center for Infectious Disease"/>
            <person name="Wu L."/>
            <person name="Ma J."/>
        </authorList>
    </citation>
    <scope>NUCLEOTIDE SEQUENCE [LARGE SCALE GENOMIC DNA]</scope>
    <source>
        <strain evidence="2">CGMCC 1.18575</strain>
    </source>
</reference>
<gene>
    <name evidence="1" type="ORF">ACFPOF_04625</name>
</gene>
<comment type="caution">
    <text evidence="1">The sequence shown here is derived from an EMBL/GenBank/DDBJ whole genome shotgun (WGS) entry which is preliminary data.</text>
</comment>
<dbReference type="PROSITE" id="PS51365">
    <property type="entry name" value="RENAL_DIPEPTIDASE_2"/>
    <property type="match status" value="1"/>
</dbReference>
<evidence type="ECO:0000313" key="1">
    <source>
        <dbReference type="EMBL" id="MFC5402014.1"/>
    </source>
</evidence>